<feature type="transmembrane region" description="Helical" evidence="1">
    <location>
        <begin position="635"/>
        <end position="659"/>
    </location>
</feature>
<keyword evidence="1" id="KW-0812">Transmembrane</keyword>
<evidence type="ECO:0000313" key="4">
    <source>
        <dbReference type="Proteomes" id="UP000094527"/>
    </source>
</evidence>
<gene>
    <name evidence="3" type="ORF">Ocin01_02882</name>
</gene>
<dbReference type="STRING" id="48709.A0A1D2NEZ1"/>
<evidence type="ECO:0000313" key="3">
    <source>
        <dbReference type="EMBL" id="ODN03797.1"/>
    </source>
</evidence>
<dbReference type="Gene3D" id="1.20.120.1770">
    <property type="match status" value="1"/>
</dbReference>
<feature type="transmembrane region" description="Helical" evidence="1">
    <location>
        <begin position="690"/>
        <end position="711"/>
    </location>
</feature>
<dbReference type="OrthoDB" id="8295787at2759"/>
<protein>
    <submittedName>
        <fullName evidence="3">Ferric-chelate reductase 1</fullName>
    </submittedName>
</protein>
<evidence type="ECO:0000256" key="1">
    <source>
        <dbReference type="SAM" id="Phobius"/>
    </source>
</evidence>
<feature type="transmembrane region" description="Helical" evidence="1">
    <location>
        <begin position="525"/>
        <end position="545"/>
    </location>
</feature>
<feature type="chain" id="PRO_5008905463" evidence="2">
    <location>
        <begin position="24"/>
        <end position="801"/>
    </location>
</feature>
<keyword evidence="1" id="KW-0472">Membrane</keyword>
<dbReference type="CDD" id="cd08760">
    <property type="entry name" value="Cyt_b561_FRRS1_like"/>
    <property type="match status" value="1"/>
</dbReference>
<sequence>MKPLKGVCITCLHIVLLLQGLQADHTSLCINLPKLYYKTSHYGSIGMDKFPQTNIWQLLQEVQFGGEMLHDTAMRGHIDDFKGGVYPKGELNVYRIKNAGDYLNGWFRVEVRFEGDASKADMHSGLIGMILFARDDHYRRQHIGEFVNNFPTVDQYPPLSTGSSCATNDATKYMIISCGGASSAEPLVSNMIVLMRDNPKDGNGKSIWPDGVDSTKIIPDLVGTNRLNFYIRIPIQDCNQKKAIIFRAKLLIDKDYTGDVSHVPRNIVRQLTTVLWLEPSAVPGIADPIPPPKRHKDLRCDEKIDKNVNLPWYLDTKSGLPFQSGNIPHAFSKYLGIRHIHGCQGLYFVGRCKYSYYDMFTSLYAGSSSSESRLRYILNQNEAQTDFAPHCEAWRLRKASSSDNEGFDLEYYIKPKEFYANQKELIPFKKTTQYLKDTEVKCNVSGYNGDPMCNITRSGFPTTRLIIRSGGGPFARSRSLSFDGFDGFDFISGYTKSNDSTENMYLGVQFELGGYSRFVWGLRQGHATIMSIIVLFILPINLFMTRYYKESFMKQRVLLTRIWYQVHIHGTFLSGALLAASLGIAYMASTYLGKSLTVAGGFHRIVGYITVFLFVALFGLGGFRGYEDTLRRFSILLHWLTGTLVYVLMLVLMMNGVFIPGSGVASKDQSQLRVVGDEEMGYMSGTFAHVIVWILFEVVVHAIMTGNLIAFDLKMVVIQKRKYLPVPIPVIKEHSSTDAFGHGLRVIILFVYIAAAFSSTLLYLILIISTKWEGKGFGPMSCTHDDSWAILENIPDRCRIP</sequence>
<feature type="signal peptide" evidence="2">
    <location>
        <begin position="1"/>
        <end position="23"/>
    </location>
</feature>
<keyword evidence="1" id="KW-1133">Transmembrane helix</keyword>
<feature type="transmembrane region" description="Helical" evidence="1">
    <location>
        <begin position="566"/>
        <end position="585"/>
    </location>
</feature>
<feature type="transmembrane region" description="Helical" evidence="1">
    <location>
        <begin position="605"/>
        <end position="623"/>
    </location>
</feature>
<dbReference type="EMBL" id="LJIJ01000063">
    <property type="protein sequence ID" value="ODN03797.1"/>
    <property type="molecule type" value="Genomic_DNA"/>
</dbReference>
<feature type="transmembrane region" description="Helical" evidence="1">
    <location>
        <begin position="746"/>
        <end position="768"/>
    </location>
</feature>
<dbReference type="Proteomes" id="UP000094527">
    <property type="component" value="Unassembled WGS sequence"/>
</dbReference>
<proteinExistence type="predicted"/>
<name>A0A1D2NEZ1_ORCCI</name>
<comment type="caution">
    <text evidence="3">The sequence shown here is derived from an EMBL/GenBank/DDBJ whole genome shotgun (WGS) entry which is preliminary data.</text>
</comment>
<dbReference type="AlphaFoldDB" id="A0A1D2NEZ1"/>
<keyword evidence="2" id="KW-0732">Signal</keyword>
<evidence type="ECO:0000256" key="2">
    <source>
        <dbReference type="SAM" id="SignalP"/>
    </source>
</evidence>
<reference evidence="3 4" key="1">
    <citation type="journal article" date="2016" name="Genome Biol. Evol.">
        <title>Gene Family Evolution Reflects Adaptation to Soil Environmental Stressors in the Genome of the Collembolan Orchesella cincta.</title>
        <authorList>
            <person name="Faddeeva-Vakhrusheva A."/>
            <person name="Derks M.F."/>
            <person name="Anvar S.Y."/>
            <person name="Agamennone V."/>
            <person name="Suring W."/>
            <person name="Smit S."/>
            <person name="van Straalen N.M."/>
            <person name="Roelofs D."/>
        </authorList>
    </citation>
    <scope>NUCLEOTIDE SEQUENCE [LARGE SCALE GENOMIC DNA]</scope>
    <source>
        <tissue evidence="3">Mixed pool</tissue>
    </source>
</reference>
<organism evidence="3 4">
    <name type="scientific">Orchesella cincta</name>
    <name type="common">Springtail</name>
    <name type="synonym">Podura cincta</name>
    <dbReference type="NCBI Taxonomy" id="48709"/>
    <lineage>
        <taxon>Eukaryota</taxon>
        <taxon>Metazoa</taxon>
        <taxon>Ecdysozoa</taxon>
        <taxon>Arthropoda</taxon>
        <taxon>Hexapoda</taxon>
        <taxon>Collembola</taxon>
        <taxon>Entomobryomorpha</taxon>
        <taxon>Entomobryoidea</taxon>
        <taxon>Orchesellidae</taxon>
        <taxon>Orchesellinae</taxon>
        <taxon>Orchesella</taxon>
    </lineage>
</organism>
<accession>A0A1D2NEZ1</accession>
<keyword evidence="4" id="KW-1185">Reference proteome</keyword>